<dbReference type="AlphaFoldDB" id="A0A8T0IRV3"/>
<dbReference type="SMART" id="SM00270">
    <property type="entry name" value="ChtBD1"/>
    <property type="match status" value="1"/>
</dbReference>
<feature type="chain" id="PRO_5035916944" description="Chitinase" evidence="6">
    <location>
        <begin position="36"/>
        <end position="360"/>
    </location>
</feature>
<evidence type="ECO:0000313" key="9">
    <source>
        <dbReference type="EMBL" id="KAG0586460.1"/>
    </source>
</evidence>
<dbReference type="PANTHER" id="PTHR46476">
    <property type="entry name" value="CHITINASE 2-LIKE"/>
    <property type="match status" value="1"/>
</dbReference>
<feature type="disulfide bond" evidence="5">
    <location>
        <begin position="52"/>
        <end position="66"/>
    </location>
</feature>
<evidence type="ECO:0000259" key="7">
    <source>
        <dbReference type="PROSITE" id="PS50941"/>
    </source>
</evidence>
<evidence type="ECO:0000256" key="4">
    <source>
        <dbReference type="ARBA" id="ARBA00023295"/>
    </source>
</evidence>
<dbReference type="Gene3D" id="3.20.20.80">
    <property type="entry name" value="Glycosidases"/>
    <property type="match status" value="1"/>
</dbReference>
<dbReference type="GO" id="GO:0005975">
    <property type="term" value="P:carbohydrate metabolic process"/>
    <property type="evidence" value="ECO:0007669"/>
    <property type="project" value="InterPro"/>
</dbReference>
<keyword evidence="3" id="KW-0378">Hydrolase</keyword>
<evidence type="ECO:0000259" key="8">
    <source>
        <dbReference type="PROSITE" id="PS51910"/>
    </source>
</evidence>
<evidence type="ECO:0000256" key="3">
    <source>
        <dbReference type="ARBA" id="ARBA00022801"/>
    </source>
</evidence>
<dbReference type="Gene3D" id="3.30.60.10">
    <property type="entry name" value="Endochitinase-like"/>
    <property type="match status" value="1"/>
</dbReference>
<dbReference type="InterPro" id="IPR018371">
    <property type="entry name" value="Chitin-binding_1_CS"/>
</dbReference>
<evidence type="ECO:0000256" key="2">
    <source>
        <dbReference type="ARBA" id="ARBA00022729"/>
    </source>
</evidence>
<dbReference type="InterPro" id="IPR001223">
    <property type="entry name" value="Glyco_hydro18_cat"/>
</dbReference>
<dbReference type="SUPFAM" id="SSF51445">
    <property type="entry name" value="(Trans)glycosidases"/>
    <property type="match status" value="1"/>
</dbReference>
<evidence type="ECO:0000256" key="6">
    <source>
        <dbReference type="SAM" id="SignalP"/>
    </source>
</evidence>
<dbReference type="InterPro" id="IPR036861">
    <property type="entry name" value="Endochitinase-like_sf"/>
</dbReference>
<dbReference type="InterPro" id="IPR017853">
    <property type="entry name" value="GH"/>
</dbReference>
<dbReference type="SUPFAM" id="SSF57016">
    <property type="entry name" value="Plant lectins/antimicrobial peptides"/>
    <property type="match status" value="1"/>
</dbReference>
<comment type="caution">
    <text evidence="9">The sequence shown here is derived from an EMBL/GenBank/DDBJ whole genome shotgun (WGS) entry which is preliminary data.</text>
</comment>
<name>A0A8T0IRV3_CERPU</name>
<keyword evidence="1 5" id="KW-0147">Chitin-binding</keyword>
<feature type="disulfide bond" evidence="5">
    <location>
        <begin position="47"/>
        <end position="59"/>
    </location>
</feature>
<dbReference type="PANTHER" id="PTHR46476:SF20">
    <property type="match status" value="1"/>
</dbReference>
<dbReference type="PRINTS" id="PR00451">
    <property type="entry name" value="CHITINBINDNG"/>
</dbReference>
<feature type="disulfide bond" evidence="5">
    <location>
        <begin position="38"/>
        <end position="53"/>
    </location>
</feature>
<evidence type="ECO:0000256" key="1">
    <source>
        <dbReference type="ARBA" id="ARBA00022669"/>
    </source>
</evidence>
<feature type="disulfide bond" evidence="5">
    <location>
        <begin position="70"/>
        <end position="74"/>
    </location>
</feature>
<dbReference type="PROSITE" id="PS50941">
    <property type="entry name" value="CHIT_BIND_I_2"/>
    <property type="match status" value="1"/>
</dbReference>
<dbReference type="Proteomes" id="UP000822688">
    <property type="component" value="Chromosome 2"/>
</dbReference>
<evidence type="ECO:0000256" key="5">
    <source>
        <dbReference type="PROSITE-ProRule" id="PRU00261"/>
    </source>
</evidence>
<feature type="signal peptide" evidence="6">
    <location>
        <begin position="1"/>
        <end position="35"/>
    </location>
</feature>
<organism evidence="9 10">
    <name type="scientific">Ceratodon purpureus</name>
    <name type="common">Fire moss</name>
    <name type="synonym">Dicranum purpureum</name>
    <dbReference type="NCBI Taxonomy" id="3225"/>
    <lineage>
        <taxon>Eukaryota</taxon>
        <taxon>Viridiplantae</taxon>
        <taxon>Streptophyta</taxon>
        <taxon>Embryophyta</taxon>
        <taxon>Bryophyta</taxon>
        <taxon>Bryophytina</taxon>
        <taxon>Bryopsida</taxon>
        <taxon>Dicranidae</taxon>
        <taxon>Pseudoditrichales</taxon>
        <taxon>Ditrichaceae</taxon>
        <taxon>Ceratodon</taxon>
    </lineage>
</organism>
<evidence type="ECO:0008006" key="11">
    <source>
        <dbReference type="Google" id="ProtNLM"/>
    </source>
</evidence>
<proteinExistence type="predicted"/>
<reference evidence="9" key="1">
    <citation type="submission" date="2020-06" db="EMBL/GenBank/DDBJ databases">
        <title>WGS assembly of Ceratodon purpureus strain R40.</title>
        <authorList>
            <person name="Carey S.B."/>
            <person name="Jenkins J."/>
            <person name="Shu S."/>
            <person name="Lovell J.T."/>
            <person name="Sreedasyam A."/>
            <person name="Maumus F."/>
            <person name="Tiley G.P."/>
            <person name="Fernandez-Pozo N."/>
            <person name="Barry K."/>
            <person name="Chen C."/>
            <person name="Wang M."/>
            <person name="Lipzen A."/>
            <person name="Daum C."/>
            <person name="Saski C.A."/>
            <person name="Payton A.C."/>
            <person name="Mcbreen J.C."/>
            <person name="Conrad R.E."/>
            <person name="Kollar L.M."/>
            <person name="Olsson S."/>
            <person name="Huttunen S."/>
            <person name="Landis J.B."/>
            <person name="Wickett N.J."/>
            <person name="Johnson M.G."/>
            <person name="Rensing S.A."/>
            <person name="Grimwood J."/>
            <person name="Schmutz J."/>
            <person name="Mcdaniel S.F."/>
        </authorList>
    </citation>
    <scope>NUCLEOTIDE SEQUENCE</scope>
    <source>
        <strain evidence="9">R40</strain>
    </source>
</reference>
<dbReference type="CDD" id="cd00035">
    <property type="entry name" value="ChtBD1"/>
    <property type="match status" value="1"/>
</dbReference>
<dbReference type="PROSITE" id="PS51910">
    <property type="entry name" value="GH18_2"/>
    <property type="match status" value="1"/>
</dbReference>
<keyword evidence="4" id="KW-0326">Glycosidase</keyword>
<feature type="domain" description="GH18" evidence="8">
    <location>
        <begin position="86"/>
        <end position="353"/>
    </location>
</feature>
<dbReference type="PROSITE" id="PS00026">
    <property type="entry name" value="CHIT_BIND_I_1"/>
    <property type="match status" value="1"/>
</dbReference>
<dbReference type="Pfam" id="PF00187">
    <property type="entry name" value="Chitin_bind_1"/>
    <property type="match status" value="1"/>
</dbReference>
<dbReference type="GO" id="GO:0008061">
    <property type="term" value="F:chitin binding"/>
    <property type="evidence" value="ECO:0007669"/>
    <property type="project" value="UniProtKB-UniRule"/>
</dbReference>
<dbReference type="Pfam" id="PF23916">
    <property type="entry name" value="TIM-barrel_EndoS"/>
    <property type="match status" value="1"/>
</dbReference>
<dbReference type="InterPro" id="IPR001002">
    <property type="entry name" value="Chitin-bd_1"/>
</dbReference>
<accession>A0A8T0IRV3</accession>
<keyword evidence="2 6" id="KW-0732">Signal</keyword>
<evidence type="ECO:0000313" key="10">
    <source>
        <dbReference type="Proteomes" id="UP000822688"/>
    </source>
</evidence>
<gene>
    <name evidence="9" type="ORF">KC19_2G091900</name>
</gene>
<dbReference type="InterPro" id="IPR057016">
    <property type="entry name" value="EndoS_F2-like_TIM-barrel"/>
</dbReference>
<keyword evidence="5" id="KW-1015">Disulfide bond</keyword>
<sequence length="360" mass="38575">MATLASSRGDRRLQQMTVALMLLAYSLSILQLVSAADCGSAAGGVQCANNLCCSQYGYCGQTSAYCGTGCQSQCSYAAPKGVLPGRILFDYLGSNGVAITFNDIPVTQSDITWVLGLSFAIDMSPTGVTQNGIFSVYWNPTLTKAAAKSWRAAHSNGRIVIAIGGSQLYSNNAVYDVNWYDPPNPTQWLANAVSSITTIVQDYGADGIDIDIERFPNGVGSTFQSLIGQLITTLKNRGVIRFVSIAPGYDQLARYTALYNSYSTYIDAANYQFYGEGLNTCAKYKTRYSQVIQSLPVGIVGLSTQVSGDPNTITGTTFYNCVTDIKNAGNNIAGVYLWNADLSKQLNNNFATEKAVAAII</sequence>
<dbReference type="GO" id="GO:0016798">
    <property type="term" value="F:hydrolase activity, acting on glycosyl bonds"/>
    <property type="evidence" value="ECO:0007669"/>
    <property type="project" value="UniProtKB-KW"/>
</dbReference>
<feature type="domain" description="Chitin-binding type-1" evidence="7">
    <location>
        <begin position="35"/>
        <end position="76"/>
    </location>
</feature>
<keyword evidence="10" id="KW-1185">Reference proteome</keyword>
<dbReference type="EMBL" id="CM026422">
    <property type="protein sequence ID" value="KAG0586460.1"/>
    <property type="molecule type" value="Genomic_DNA"/>
</dbReference>
<protein>
    <recommendedName>
        <fullName evidence="11">Chitinase</fullName>
    </recommendedName>
</protein>